<dbReference type="Proteomes" id="UP000292424">
    <property type="component" value="Chromosome"/>
</dbReference>
<keyword evidence="2 7" id="KW-0812">Transmembrane</keyword>
<evidence type="ECO:0000259" key="8">
    <source>
        <dbReference type="PROSITE" id="PS50893"/>
    </source>
</evidence>
<dbReference type="InterPro" id="IPR036640">
    <property type="entry name" value="ABC1_TM_sf"/>
</dbReference>
<dbReference type="PROSITE" id="PS50929">
    <property type="entry name" value="ABC_TM1F"/>
    <property type="match status" value="1"/>
</dbReference>
<evidence type="ECO:0000313" key="10">
    <source>
        <dbReference type="EMBL" id="QES89205.1"/>
    </source>
</evidence>
<evidence type="ECO:0000313" key="11">
    <source>
        <dbReference type="Proteomes" id="UP000292424"/>
    </source>
</evidence>
<comment type="subcellular location">
    <subcellularLocation>
        <location evidence="1">Cell membrane</location>
        <topology evidence="1">Multi-pass membrane protein</topology>
    </subcellularLocation>
</comment>
<evidence type="ECO:0000256" key="6">
    <source>
        <dbReference type="ARBA" id="ARBA00023136"/>
    </source>
</evidence>
<feature type="transmembrane region" description="Helical" evidence="7">
    <location>
        <begin position="82"/>
        <end position="102"/>
    </location>
</feature>
<evidence type="ECO:0000256" key="4">
    <source>
        <dbReference type="ARBA" id="ARBA00022840"/>
    </source>
</evidence>
<dbReference type="PROSITE" id="PS50893">
    <property type="entry name" value="ABC_TRANSPORTER_2"/>
    <property type="match status" value="1"/>
</dbReference>
<dbReference type="AlphaFoldDB" id="A0A5P2G1A2"/>
<dbReference type="PANTHER" id="PTHR24221">
    <property type="entry name" value="ATP-BINDING CASSETTE SUB-FAMILY B"/>
    <property type="match status" value="1"/>
</dbReference>
<dbReference type="InterPro" id="IPR003439">
    <property type="entry name" value="ABC_transporter-like_ATP-bd"/>
</dbReference>
<dbReference type="EMBL" id="CP044016">
    <property type="protein sequence ID" value="QES89205.1"/>
    <property type="molecule type" value="Genomic_DNA"/>
</dbReference>
<dbReference type="GO" id="GO:0016887">
    <property type="term" value="F:ATP hydrolysis activity"/>
    <property type="evidence" value="ECO:0007669"/>
    <property type="project" value="InterPro"/>
</dbReference>
<feature type="transmembrane region" description="Helical" evidence="7">
    <location>
        <begin position="21"/>
        <end position="45"/>
    </location>
</feature>
<keyword evidence="5 7" id="KW-1133">Transmembrane helix</keyword>
<feature type="domain" description="ABC transmembrane type-1" evidence="9">
    <location>
        <begin position="68"/>
        <end position="324"/>
    </location>
</feature>
<keyword evidence="3" id="KW-0547">Nucleotide-binding</keyword>
<organism evidence="10 11">
    <name type="scientific">Rhizosphaericola mali</name>
    <dbReference type="NCBI Taxonomy" id="2545455"/>
    <lineage>
        <taxon>Bacteria</taxon>
        <taxon>Pseudomonadati</taxon>
        <taxon>Bacteroidota</taxon>
        <taxon>Chitinophagia</taxon>
        <taxon>Chitinophagales</taxon>
        <taxon>Chitinophagaceae</taxon>
        <taxon>Rhizosphaericola</taxon>
    </lineage>
</organism>
<dbReference type="GO" id="GO:0034040">
    <property type="term" value="F:ATPase-coupled lipid transmembrane transporter activity"/>
    <property type="evidence" value="ECO:0007669"/>
    <property type="project" value="TreeGrafter"/>
</dbReference>
<dbReference type="PROSITE" id="PS00211">
    <property type="entry name" value="ABC_TRANSPORTER_1"/>
    <property type="match status" value="1"/>
</dbReference>
<sequence length="595" mass="67931">MISFIKKYFKNFTYFFKYLRYRIFVIMGLTLSFGLMDGLGLTMFLPLFQIAADKTEKGTNTISKNSNNVVSIFQKLHIEFTLFNMLIIMVLFFVFKGIFYYIKGMYDAKASRFFIIKIRKGIIGKFSNLNYKYFVTSDFGRIQNLMTNEVNNLLFGFREYLNVLQNFVMIVVYVSFAFVLNPQFCLLIIIGGALFNLIFQKIYKVSKDASRRLVVAGNDYQGRIIQFVNNFKYLKATGLVRKYAQKINYNIEEIETINLKIGKINAFTNAIREPILILVVASVILFQVNVLNGKLSTIIISLLFFYRALASVTNFQGSYNNFIGKIGTMENIAAFEDELDANMEVYSSKEFSKFKSNLELKNYSFSYGNTTILNNINLKINKNQTIAFVGESGSGKTTLVNVLTGLLNSSDGYFIDEIPLTKLDVVSFQSRIGYISQESVIFNDSIFNNVTLWGGDSIEVKERFNEAIKKSQLWDLVNGLEMKENTLLGNNGINLSGGQKQRVSIARELYKNIDILILDEATSALDSETEKYIQENIDSLKGKYTIVIIAHRLATIKNVDEVVLMSKGEIIDKDSFENLKIKSPKFKQMVDLQEV</sequence>
<dbReference type="Pfam" id="PF00005">
    <property type="entry name" value="ABC_tran"/>
    <property type="match status" value="1"/>
</dbReference>
<dbReference type="Gene3D" id="1.20.1560.10">
    <property type="entry name" value="ABC transporter type 1, transmembrane domain"/>
    <property type="match status" value="1"/>
</dbReference>
<dbReference type="Gene3D" id="3.40.50.300">
    <property type="entry name" value="P-loop containing nucleotide triphosphate hydrolases"/>
    <property type="match status" value="1"/>
</dbReference>
<dbReference type="InterPro" id="IPR027417">
    <property type="entry name" value="P-loop_NTPase"/>
</dbReference>
<dbReference type="GO" id="GO:0005524">
    <property type="term" value="F:ATP binding"/>
    <property type="evidence" value="ECO:0007669"/>
    <property type="project" value="UniProtKB-KW"/>
</dbReference>
<dbReference type="KEGG" id="arac:E0W69_011205"/>
<dbReference type="SUPFAM" id="SSF90123">
    <property type="entry name" value="ABC transporter transmembrane region"/>
    <property type="match status" value="1"/>
</dbReference>
<name>A0A5P2G1A2_9BACT</name>
<evidence type="ECO:0000259" key="9">
    <source>
        <dbReference type="PROSITE" id="PS50929"/>
    </source>
</evidence>
<keyword evidence="4 10" id="KW-0067">ATP-binding</keyword>
<protein>
    <submittedName>
        <fullName evidence="10">ABC transporter ATP-binding protein</fullName>
    </submittedName>
</protein>
<gene>
    <name evidence="10" type="ORF">E0W69_011205</name>
</gene>
<keyword evidence="11" id="KW-1185">Reference proteome</keyword>
<feature type="domain" description="ABC transporter" evidence="8">
    <location>
        <begin position="358"/>
        <end position="592"/>
    </location>
</feature>
<evidence type="ECO:0000256" key="1">
    <source>
        <dbReference type="ARBA" id="ARBA00004651"/>
    </source>
</evidence>
<dbReference type="InterPro" id="IPR017871">
    <property type="entry name" value="ABC_transporter-like_CS"/>
</dbReference>
<dbReference type="GO" id="GO:0140359">
    <property type="term" value="F:ABC-type transporter activity"/>
    <property type="evidence" value="ECO:0007669"/>
    <property type="project" value="InterPro"/>
</dbReference>
<dbReference type="InterPro" id="IPR011527">
    <property type="entry name" value="ABC1_TM_dom"/>
</dbReference>
<evidence type="ECO:0000256" key="2">
    <source>
        <dbReference type="ARBA" id="ARBA00022692"/>
    </source>
</evidence>
<evidence type="ECO:0000256" key="5">
    <source>
        <dbReference type="ARBA" id="ARBA00022989"/>
    </source>
</evidence>
<dbReference type="GO" id="GO:0005886">
    <property type="term" value="C:plasma membrane"/>
    <property type="evidence" value="ECO:0007669"/>
    <property type="project" value="UniProtKB-SubCell"/>
</dbReference>
<dbReference type="OrthoDB" id="9760358at2"/>
<dbReference type="Pfam" id="PF00664">
    <property type="entry name" value="ABC_membrane"/>
    <property type="match status" value="1"/>
</dbReference>
<reference evidence="10 11" key="1">
    <citation type="submission" date="2019-09" db="EMBL/GenBank/DDBJ databases">
        <title>Complete genome sequence of Arachidicoccus sp. B3-10 isolated from apple orchard soil.</title>
        <authorList>
            <person name="Kim H.S."/>
            <person name="Han K.-I."/>
            <person name="Suh M.K."/>
            <person name="Lee K.C."/>
            <person name="Eom M.K."/>
            <person name="Kim J.-S."/>
            <person name="Kang S.W."/>
            <person name="Sin Y."/>
            <person name="Lee J.-S."/>
        </authorList>
    </citation>
    <scope>NUCLEOTIDE SEQUENCE [LARGE SCALE GENOMIC DNA]</scope>
    <source>
        <strain evidence="10 11">B3-10</strain>
    </source>
</reference>
<evidence type="ECO:0000256" key="7">
    <source>
        <dbReference type="SAM" id="Phobius"/>
    </source>
</evidence>
<keyword evidence="6 7" id="KW-0472">Membrane</keyword>
<proteinExistence type="predicted"/>
<dbReference type="SUPFAM" id="SSF52540">
    <property type="entry name" value="P-loop containing nucleoside triphosphate hydrolases"/>
    <property type="match status" value="1"/>
</dbReference>
<dbReference type="InterPro" id="IPR039421">
    <property type="entry name" value="Type_1_exporter"/>
</dbReference>
<dbReference type="PANTHER" id="PTHR24221:SF654">
    <property type="entry name" value="ATP-BINDING CASSETTE SUB-FAMILY B MEMBER 6"/>
    <property type="match status" value="1"/>
</dbReference>
<dbReference type="InterPro" id="IPR003593">
    <property type="entry name" value="AAA+_ATPase"/>
</dbReference>
<accession>A0A5P2G1A2</accession>
<evidence type="ECO:0000256" key="3">
    <source>
        <dbReference type="ARBA" id="ARBA00022741"/>
    </source>
</evidence>
<dbReference type="RefSeq" id="WP_131330151.1">
    <property type="nucleotide sequence ID" value="NZ_CP044016.1"/>
</dbReference>
<dbReference type="SMART" id="SM00382">
    <property type="entry name" value="AAA"/>
    <property type="match status" value="1"/>
</dbReference>